<reference evidence="9 10" key="1">
    <citation type="submission" date="2019-08" db="EMBL/GenBank/DDBJ databases">
        <title>In-depth cultivation of the pig gut microbiome towards novel bacterial diversity and tailored functional studies.</title>
        <authorList>
            <person name="Wylensek D."/>
            <person name="Hitch T.C.A."/>
            <person name="Clavel T."/>
        </authorList>
    </citation>
    <scope>NUCLEOTIDE SEQUENCE [LARGE SCALE GENOMIC DNA]</scope>
    <source>
        <strain evidence="9 10">WCA3-601-WT-6H</strain>
    </source>
</reference>
<keyword evidence="4 7" id="KW-0812">Transmembrane</keyword>
<dbReference type="SUPFAM" id="SSF161098">
    <property type="entry name" value="MetI-like"/>
    <property type="match status" value="1"/>
</dbReference>
<feature type="domain" description="ABC transmembrane type-1" evidence="8">
    <location>
        <begin position="68"/>
        <end position="249"/>
    </location>
</feature>
<dbReference type="Gene3D" id="1.10.3720.10">
    <property type="entry name" value="MetI-like"/>
    <property type="match status" value="1"/>
</dbReference>
<accession>A0A6L5YHL6</accession>
<dbReference type="CDD" id="cd06261">
    <property type="entry name" value="TM_PBP2"/>
    <property type="match status" value="1"/>
</dbReference>
<dbReference type="Proteomes" id="UP000476055">
    <property type="component" value="Unassembled WGS sequence"/>
</dbReference>
<comment type="caution">
    <text evidence="9">The sequence shown here is derived from an EMBL/GenBank/DDBJ whole genome shotgun (WGS) entry which is preliminary data.</text>
</comment>
<evidence type="ECO:0000313" key="9">
    <source>
        <dbReference type="EMBL" id="MST57603.1"/>
    </source>
</evidence>
<evidence type="ECO:0000256" key="6">
    <source>
        <dbReference type="ARBA" id="ARBA00023136"/>
    </source>
</evidence>
<feature type="transmembrane region" description="Helical" evidence="7">
    <location>
        <begin position="76"/>
        <end position="98"/>
    </location>
</feature>
<evidence type="ECO:0000313" key="10">
    <source>
        <dbReference type="Proteomes" id="UP000476055"/>
    </source>
</evidence>
<evidence type="ECO:0000256" key="7">
    <source>
        <dbReference type="RuleBase" id="RU363032"/>
    </source>
</evidence>
<evidence type="ECO:0000256" key="2">
    <source>
        <dbReference type="ARBA" id="ARBA00022448"/>
    </source>
</evidence>
<feature type="transmembrane region" description="Helical" evidence="7">
    <location>
        <begin position="174"/>
        <end position="204"/>
    </location>
</feature>
<keyword evidence="10" id="KW-1185">Reference proteome</keyword>
<feature type="transmembrane region" description="Helical" evidence="7">
    <location>
        <begin position="134"/>
        <end position="153"/>
    </location>
</feature>
<comment type="subcellular location">
    <subcellularLocation>
        <location evidence="1 7">Cell membrane</location>
        <topology evidence="1 7">Multi-pass membrane protein</topology>
    </subcellularLocation>
</comment>
<protein>
    <submittedName>
        <fullName evidence="9">ABC transporter permease</fullName>
    </submittedName>
</protein>
<dbReference type="PANTHER" id="PTHR30151:SF20">
    <property type="entry name" value="ABC TRANSPORTER PERMEASE PROTEIN HI_0355-RELATED"/>
    <property type="match status" value="1"/>
</dbReference>
<comment type="similarity">
    <text evidence="7">Belongs to the binding-protein-dependent transport system permease family.</text>
</comment>
<dbReference type="InterPro" id="IPR035906">
    <property type="entry name" value="MetI-like_sf"/>
</dbReference>
<dbReference type="AlphaFoldDB" id="A0A6L5YHL6"/>
<dbReference type="GO" id="GO:0005886">
    <property type="term" value="C:plasma membrane"/>
    <property type="evidence" value="ECO:0007669"/>
    <property type="project" value="UniProtKB-SubCell"/>
</dbReference>
<gene>
    <name evidence="9" type="ORF">FYJ59_04975</name>
</gene>
<evidence type="ECO:0000256" key="4">
    <source>
        <dbReference type="ARBA" id="ARBA00022692"/>
    </source>
</evidence>
<organism evidence="9 10">
    <name type="scientific">Waltera intestinalis</name>
    <dbReference type="NCBI Taxonomy" id="2606635"/>
    <lineage>
        <taxon>Bacteria</taxon>
        <taxon>Bacillati</taxon>
        <taxon>Bacillota</taxon>
        <taxon>Clostridia</taxon>
        <taxon>Lachnospirales</taxon>
        <taxon>Lachnospiraceae</taxon>
        <taxon>Waltera</taxon>
    </lineage>
</organism>
<dbReference type="RefSeq" id="WP_154495668.1">
    <property type="nucleotide sequence ID" value="NZ_VUMU01000004.1"/>
</dbReference>
<evidence type="ECO:0000256" key="5">
    <source>
        <dbReference type="ARBA" id="ARBA00022989"/>
    </source>
</evidence>
<evidence type="ECO:0000256" key="1">
    <source>
        <dbReference type="ARBA" id="ARBA00004651"/>
    </source>
</evidence>
<keyword evidence="2 7" id="KW-0813">Transport</keyword>
<dbReference type="GO" id="GO:0055085">
    <property type="term" value="P:transmembrane transport"/>
    <property type="evidence" value="ECO:0007669"/>
    <property type="project" value="InterPro"/>
</dbReference>
<name>A0A6L5YHL6_9FIRM</name>
<dbReference type="PROSITE" id="PS50928">
    <property type="entry name" value="ABC_TM1"/>
    <property type="match status" value="1"/>
</dbReference>
<feature type="transmembrane region" description="Helical" evidence="7">
    <location>
        <begin position="105"/>
        <end position="128"/>
    </location>
</feature>
<sequence length="262" mass="29134">MEKKKKSKNKKKFTWVNLAQLLTVAAFLLWMQWAVDSGRVLTIFVASPTSIVEEGIEIITDGTLWPHLLLTIQEALAGYLSAVVAGIAVGLIWTLFPVSEKYMNVFCSSIMAVPKVAILPLLILWFGIGFQSKAFLVFLFSVFTILYNTVTGTKECKKEYLKVAKVFKANRFQTVFLVIIPAALPSIFNGLKLAAATALTGVLFSEMQSARAGLGYLLTESQNLLNTPRMFFLIILITLLSVGAVKLIDAIEYAISYRWRHV</sequence>
<evidence type="ECO:0000256" key="3">
    <source>
        <dbReference type="ARBA" id="ARBA00022475"/>
    </source>
</evidence>
<dbReference type="InterPro" id="IPR000515">
    <property type="entry name" value="MetI-like"/>
</dbReference>
<dbReference type="Pfam" id="PF00528">
    <property type="entry name" value="BPD_transp_1"/>
    <property type="match status" value="1"/>
</dbReference>
<proteinExistence type="inferred from homology"/>
<keyword evidence="5 7" id="KW-1133">Transmembrane helix</keyword>
<keyword evidence="3" id="KW-1003">Cell membrane</keyword>
<dbReference type="PANTHER" id="PTHR30151">
    <property type="entry name" value="ALKANE SULFONATE ABC TRANSPORTER-RELATED, MEMBRANE SUBUNIT"/>
    <property type="match status" value="1"/>
</dbReference>
<evidence type="ECO:0000259" key="8">
    <source>
        <dbReference type="PROSITE" id="PS50928"/>
    </source>
</evidence>
<keyword evidence="6 7" id="KW-0472">Membrane</keyword>
<feature type="transmembrane region" description="Helical" evidence="7">
    <location>
        <begin position="230"/>
        <end position="248"/>
    </location>
</feature>
<dbReference type="EMBL" id="VUMU01000004">
    <property type="protein sequence ID" value="MST57603.1"/>
    <property type="molecule type" value="Genomic_DNA"/>
</dbReference>